<dbReference type="InterPro" id="IPR037523">
    <property type="entry name" value="VOC_core"/>
</dbReference>
<dbReference type="SUPFAM" id="SSF54593">
    <property type="entry name" value="Glyoxalase/Bleomycin resistance protein/Dihydroxybiphenyl dioxygenase"/>
    <property type="match status" value="1"/>
</dbReference>
<dbReference type="InterPro" id="IPR029068">
    <property type="entry name" value="Glyas_Bleomycin-R_OHBP_Dase"/>
</dbReference>
<dbReference type="STRING" id="1206466.K0KM06"/>
<evidence type="ECO:0000256" key="1">
    <source>
        <dbReference type="ARBA" id="ARBA00010363"/>
    </source>
</evidence>
<accession>K0KM06</accession>
<dbReference type="Gene3D" id="3.10.180.10">
    <property type="entry name" value="2,3-Dihydroxybiphenyl 1,2-Dioxygenase, domain 1"/>
    <property type="match status" value="1"/>
</dbReference>
<dbReference type="InParanoid" id="K0KM06"/>
<keyword evidence="4" id="KW-1185">Reference proteome</keyword>
<evidence type="ECO:0000313" key="4">
    <source>
        <dbReference type="Proteomes" id="UP000009328"/>
    </source>
</evidence>
<dbReference type="PROSITE" id="PS51819">
    <property type="entry name" value="VOC"/>
    <property type="match status" value="1"/>
</dbReference>
<gene>
    <name evidence="3" type="ORF">BN7_3594</name>
</gene>
<protein>
    <submittedName>
        <fullName evidence="3">Glyoxalase domain-containing protein 5</fullName>
    </submittedName>
</protein>
<evidence type="ECO:0000259" key="2">
    <source>
        <dbReference type="PROSITE" id="PS51819"/>
    </source>
</evidence>
<dbReference type="Pfam" id="PF00903">
    <property type="entry name" value="Glyoxalase"/>
    <property type="match status" value="1"/>
</dbReference>
<sequence>MLVKDFDHIVFTVNNIQESIDFYTTNLGFKHLEFKADIDKDVDPLRVRNALVFGNKKINLHQRHKEMDPFAQTPTVGSQDLCFILSDDLTVDQAINQLTYKGIETFGHSNKPGSMGLIESFYIRDPDGNLLEFAKYL</sequence>
<dbReference type="HOGENOM" id="CLU_046006_4_3_1"/>
<dbReference type="Proteomes" id="UP000009328">
    <property type="component" value="Unassembled WGS sequence"/>
</dbReference>
<organism evidence="3 4">
    <name type="scientific">Wickerhamomyces ciferrii (strain ATCC 14091 / BCRC 22168 / CBS 111 / JCM 3599 / NBRC 0793 / NRRL Y-1031 F-60-10)</name>
    <name type="common">Yeast</name>
    <name type="synonym">Pichia ciferrii</name>
    <dbReference type="NCBI Taxonomy" id="1206466"/>
    <lineage>
        <taxon>Eukaryota</taxon>
        <taxon>Fungi</taxon>
        <taxon>Dikarya</taxon>
        <taxon>Ascomycota</taxon>
        <taxon>Saccharomycotina</taxon>
        <taxon>Saccharomycetes</taxon>
        <taxon>Phaffomycetales</taxon>
        <taxon>Wickerhamomycetaceae</taxon>
        <taxon>Wickerhamomyces</taxon>
    </lineage>
</organism>
<dbReference type="EMBL" id="CAIF01000102">
    <property type="protein sequence ID" value="CCH44036.1"/>
    <property type="molecule type" value="Genomic_DNA"/>
</dbReference>
<evidence type="ECO:0000313" key="3">
    <source>
        <dbReference type="EMBL" id="CCH44036.1"/>
    </source>
</evidence>
<comment type="caution">
    <text evidence="3">The sequence shown here is derived from an EMBL/GenBank/DDBJ whole genome shotgun (WGS) entry which is preliminary data.</text>
</comment>
<dbReference type="InterPro" id="IPR050383">
    <property type="entry name" value="GlyoxalaseI/FosfomycinResist"/>
</dbReference>
<dbReference type="PANTHER" id="PTHR21366:SF14">
    <property type="entry name" value="GLYOXALASE DOMAIN-CONTAINING PROTEIN 5"/>
    <property type="match status" value="1"/>
</dbReference>
<dbReference type="InterPro" id="IPR004360">
    <property type="entry name" value="Glyas_Fos-R_dOase_dom"/>
</dbReference>
<dbReference type="AlphaFoldDB" id="K0KM06"/>
<dbReference type="PANTHER" id="PTHR21366">
    <property type="entry name" value="GLYOXALASE FAMILY PROTEIN"/>
    <property type="match status" value="1"/>
</dbReference>
<proteinExistence type="inferred from homology"/>
<reference evidence="3 4" key="1">
    <citation type="journal article" date="2012" name="Eukaryot. Cell">
        <title>Draft genome sequence of Wickerhamomyces ciferrii NRRL Y-1031 F-60-10.</title>
        <authorList>
            <person name="Schneider J."/>
            <person name="Andrea H."/>
            <person name="Blom J."/>
            <person name="Jaenicke S."/>
            <person name="Ruckert C."/>
            <person name="Schorsch C."/>
            <person name="Szczepanowski R."/>
            <person name="Farwick M."/>
            <person name="Goesmann A."/>
            <person name="Puhler A."/>
            <person name="Schaffer S."/>
            <person name="Tauch A."/>
            <person name="Kohler T."/>
            <person name="Brinkrolf K."/>
        </authorList>
    </citation>
    <scope>NUCLEOTIDE SEQUENCE [LARGE SCALE GENOMIC DNA]</scope>
    <source>
        <strain evidence="4">ATCC 14091 / BCRC 22168 / CBS 111 / JCM 3599 / NBRC 0793 / NRRL Y-1031 F-60-10</strain>
    </source>
</reference>
<dbReference type="eggNOG" id="ENOG502S0RY">
    <property type="taxonomic scope" value="Eukaryota"/>
</dbReference>
<feature type="domain" description="VOC" evidence="2">
    <location>
        <begin position="5"/>
        <end position="136"/>
    </location>
</feature>
<comment type="similarity">
    <text evidence="1">Belongs to the glyoxalase I family.</text>
</comment>
<name>K0KM06_WICCF</name>